<name>A0A0R1X1E6_9LACO</name>
<keyword evidence="1" id="KW-1133">Transmembrane helix</keyword>
<feature type="transmembrane region" description="Helical" evidence="1">
    <location>
        <begin position="14"/>
        <end position="33"/>
    </location>
</feature>
<proteinExistence type="predicted"/>
<reference evidence="2 3" key="1">
    <citation type="journal article" date="2015" name="Genome Announc.">
        <title>Expanding the biotechnology potential of lactobacilli through comparative genomics of 213 strains and associated genera.</title>
        <authorList>
            <person name="Sun Z."/>
            <person name="Harris H.M."/>
            <person name="McCann A."/>
            <person name="Guo C."/>
            <person name="Argimon S."/>
            <person name="Zhang W."/>
            <person name="Yang X."/>
            <person name="Jeffery I.B."/>
            <person name="Cooney J.C."/>
            <person name="Kagawa T.F."/>
            <person name="Liu W."/>
            <person name="Song Y."/>
            <person name="Salvetti E."/>
            <person name="Wrobel A."/>
            <person name="Rasinkangas P."/>
            <person name="Parkhill J."/>
            <person name="Rea M.C."/>
            <person name="O'Sullivan O."/>
            <person name="Ritari J."/>
            <person name="Douillard F.P."/>
            <person name="Paul Ross R."/>
            <person name="Yang R."/>
            <person name="Briner A.E."/>
            <person name="Felis G.E."/>
            <person name="de Vos W.M."/>
            <person name="Barrangou R."/>
            <person name="Klaenhammer T.R."/>
            <person name="Caufield P.W."/>
            <person name="Cui Y."/>
            <person name="Zhang H."/>
            <person name="O'Toole P.W."/>
        </authorList>
    </citation>
    <scope>NUCLEOTIDE SEQUENCE [LARGE SCALE GENOMIC DNA]</scope>
    <source>
        <strain evidence="2 3">DSM 16991</strain>
    </source>
</reference>
<comment type="caution">
    <text evidence="2">The sequence shown here is derived from an EMBL/GenBank/DDBJ whole genome shotgun (WGS) entry which is preliminary data.</text>
</comment>
<dbReference type="Proteomes" id="UP000050949">
    <property type="component" value="Unassembled WGS sequence"/>
</dbReference>
<evidence type="ECO:0000256" key="1">
    <source>
        <dbReference type="SAM" id="Phobius"/>
    </source>
</evidence>
<gene>
    <name evidence="2" type="ORF">FC91_GL001500</name>
</gene>
<evidence type="ECO:0000313" key="2">
    <source>
        <dbReference type="EMBL" id="KRM24103.1"/>
    </source>
</evidence>
<keyword evidence="1" id="KW-0472">Membrane</keyword>
<keyword evidence="1" id="KW-0812">Transmembrane</keyword>
<dbReference type="PATRIC" id="fig|1122147.4.peg.1555"/>
<organism evidence="2 3">
    <name type="scientific">Schleiferilactobacillus harbinensis DSM 16991</name>
    <dbReference type="NCBI Taxonomy" id="1122147"/>
    <lineage>
        <taxon>Bacteria</taxon>
        <taxon>Bacillati</taxon>
        <taxon>Bacillota</taxon>
        <taxon>Bacilli</taxon>
        <taxon>Lactobacillales</taxon>
        <taxon>Lactobacillaceae</taxon>
        <taxon>Schleiferilactobacillus</taxon>
    </lineage>
</organism>
<dbReference type="EMBL" id="AZFW01000146">
    <property type="protein sequence ID" value="KRM24103.1"/>
    <property type="molecule type" value="Genomic_DNA"/>
</dbReference>
<protein>
    <submittedName>
        <fullName evidence="2">Uncharacterized protein</fullName>
    </submittedName>
</protein>
<dbReference type="AlphaFoldDB" id="A0A0R1X1E6"/>
<accession>A0A0R1X1E6</accession>
<sequence>MTVVEEDVKARKSLYGWMIGLMTWLVLSTVWPASQEFANHIVKVVLDFFHSF</sequence>
<evidence type="ECO:0000313" key="3">
    <source>
        <dbReference type="Proteomes" id="UP000050949"/>
    </source>
</evidence>